<name>A0A1B9AMV0_9BACI</name>
<evidence type="ECO:0000256" key="8">
    <source>
        <dbReference type="ARBA" id="ARBA00075076"/>
    </source>
</evidence>
<dbReference type="NCBIfam" id="TIGR01682">
    <property type="entry name" value="moaD"/>
    <property type="match status" value="1"/>
</dbReference>
<dbReference type="GO" id="GO:1990133">
    <property type="term" value="C:molybdopterin adenylyltransferase complex"/>
    <property type="evidence" value="ECO:0007669"/>
    <property type="project" value="TreeGrafter"/>
</dbReference>
<keyword evidence="14" id="KW-1185">Reference proteome</keyword>
<accession>A0A1B9AMV0</accession>
<evidence type="ECO:0000256" key="7">
    <source>
        <dbReference type="ARBA" id="ARBA00063099"/>
    </source>
</evidence>
<dbReference type="InterPro" id="IPR003749">
    <property type="entry name" value="ThiS/MoaD-like"/>
</dbReference>
<dbReference type="CDD" id="cd00754">
    <property type="entry name" value="Ubl_MoaD"/>
    <property type="match status" value="1"/>
</dbReference>
<dbReference type="InterPro" id="IPR012675">
    <property type="entry name" value="Beta-grasp_dom_sf"/>
</dbReference>
<dbReference type="InterPro" id="IPR044672">
    <property type="entry name" value="MOCS2A"/>
</dbReference>
<evidence type="ECO:0000256" key="1">
    <source>
        <dbReference type="ARBA" id="ARBA00005046"/>
    </source>
</evidence>
<dbReference type="RefSeq" id="WP_065411092.1">
    <property type="nucleotide sequence ID" value="NZ_MAYT01000027.1"/>
</dbReference>
<dbReference type="Proteomes" id="UP000092578">
    <property type="component" value="Unassembled WGS sequence"/>
</dbReference>
<protein>
    <recommendedName>
        <fullName evidence="5">Molybdopterin synthase sulfur carrier subunit</fullName>
    </recommendedName>
    <alternativeName>
        <fullName evidence="11">MPT synthase subunit 1</fullName>
    </alternativeName>
    <alternativeName>
        <fullName evidence="8">Molybdenum cofactor biosynthesis protein D</fullName>
    </alternativeName>
    <alternativeName>
        <fullName evidence="10">Molybdopterin-converting factor small subunit</fullName>
    </alternativeName>
    <alternativeName>
        <fullName evidence="9">Molybdopterin-converting factor subunit 1</fullName>
    </alternativeName>
    <alternativeName>
        <fullName evidence="12">Sulfur carrier protein MoaD</fullName>
    </alternativeName>
</protein>
<evidence type="ECO:0000256" key="6">
    <source>
        <dbReference type="ARBA" id="ARBA00054425"/>
    </source>
</evidence>
<evidence type="ECO:0000256" key="11">
    <source>
        <dbReference type="ARBA" id="ARBA00078020"/>
    </source>
</evidence>
<comment type="subunit">
    <text evidence="7">Heterotetramer of 2 MoaD subunits and 2 MoaE subunits. Forms a stable heterotetrameric complex of 2 MoaD and 2 MoeB during adenylation of MoaD by MoeB. During catalysis MoaD shuttles between the two heterotetrameric complexes.</text>
</comment>
<keyword evidence="2" id="KW-0547">Nucleotide-binding</keyword>
<dbReference type="UniPathway" id="UPA00344"/>
<evidence type="ECO:0000256" key="5">
    <source>
        <dbReference type="ARBA" id="ARBA00024247"/>
    </source>
</evidence>
<dbReference type="PANTHER" id="PTHR33359:SF1">
    <property type="entry name" value="MOLYBDOPTERIN SYNTHASE SULFUR CARRIER SUBUNIT"/>
    <property type="match status" value="1"/>
</dbReference>
<dbReference type="GO" id="GO:0000166">
    <property type="term" value="F:nucleotide binding"/>
    <property type="evidence" value="ECO:0007669"/>
    <property type="project" value="UniProtKB-KW"/>
</dbReference>
<evidence type="ECO:0000313" key="14">
    <source>
        <dbReference type="Proteomes" id="UP000092578"/>
    </source>
</evidence>
<evidence type="ECO:0000256" key="2">
    <source>
        <dbReference type="ARBA" id="ARBA00022741"/>
    </source>
</evidence>
<dbReference type="InterPro" id="IPR016155">
    <property type="entry name" value="Mopterin_synth/thiamin_S_b"/>
</dbReference>
<evidence type="ECO:0000256" key="10">
    <source>
        <dbReference type="ARBA" id="ARBA00077809"/>
    </source>
</evidence>
<dbReference type="PANTHER" id="PTHR33359">
    <property type="entry name" value="MOLYBDOPTERIN SYNTHASE SULFUR CARRIER SUBUNIT"/>
    <property type="match status" value="1"/>
</dbReference>
<evidence type="ECO:0000256" key="9">
    <source>
        <dbReference type="ARBA" id="ARBA00076711"/>
    </source>
</evidence>
<keyword evidence="3" id="KW-0501">Molybdenum cofactor biosynthesis</keyword>
<evidence type="ECO:0000313" key="13">
    <source>
        <dbReference type="EMBL" id="OCA85126.1"/>
    </source>
</evidence>
<dbReference type="Pfam" id="PF02597">
    <property type="entry name" value="ThiS"/>
    <property type="match status" value="1"/>
</dbReference>
<dbReference type="EMBL" id="MAYT01000027">
    <property type="protein sequence ID" value="OCA85126.1"/>
    <property type="molecule type" value="Genomic_DNA"/>
</dbReference>
<proteinExistence type="inferred from homology"/>
<comment type="function">
    <text evidence="6">Involved in sulfur transfer in the conversion of molybdopterin precursor Z to molybdopterin.</text>
</comment>
<gene>
    <name evidence="13" type="ORF">A8F95_10605</name>
</gene>
<evidence type="ECO:0000256" key="12">
    <source>
        <dbReference type="ARBA" id="ARBA00078992"/>
    </source>
</evidence>
<comment type="pathway">
    <text evidence="1">Cofactor biosynthesis; molybdopterin biosynthesis.</text>
</comment>
<comment type="caution">
    <text evidence="13">The sequence shown here is derived from an EMBL/GenBank/DDBJ whole genome shotgun (WGS) entry which is preliminary data.</text>
</comment>
<evidence type="ECO:0000256" key="3">
    <source>
        <dbReference type="ARBA" id="ARBA00023150"/>
    </source>
</evidence>
<dbReference type="SUPFAM" id="SSF54285">
    <property type="entry name" value="MoaD/ThiS"/>
    <property type="match status" value="1"/>
</dbReference>
<dbReference type="FunFam" id="3.10.20.30:FF:000010">
    <property type="entry name" value="Molybdopterin synthase sulfur carrier subunit"/>
    <property type="match status" value="1"/>
</dbReference>
<dbReference type="Gene3D" id="3.10.20.30">
    <property type="match status" value="1"/>
</dbReference>
<evidence type="ECO:0000256" key="4">
    <source>
        <dbReference type="ARBA" id="ARBA00024200"/>
    </source>
</evidence>
<dbReference type="AlphaFoldDB" id="A0A1B9AMV0"/>
<reference evidence="14" key="1">
    <citation type="submission" date="2016-05" db="EMBL/GenBank/DDBJ databases">
        <authorList>
            <person name="Liu B."/>
            <person name="Wang J."/>
            <person name="Zhu Y."/>
            <person name="Liu G."/>
            <person name="Chen Q."/>
            <person name="Chen Z."/>
            <person name="Lan J."/>
            <person name="Che J."/>
            <person name="Ge C."/>
            <person name="Shi H."/>
            <person name="Pan Z."/>
            <person name="Liu X."/>
        </authorList>
    </citation>
    <scope>NUCLEOTIDE SEQUENCE [LARGE SCALE GENOMIC DNA]</scope>
    <source>
        <strain evidence="14">FJAT-27215</strain>
    </source>
</reference>
<sequence>MINVLCFAHLKEQVGQEQLELARDELTVKELLQELHEQHSIDTDSLIVAVNEEYADVDDVIKSGDTVALIPPVSGG</sequence>
<dbReference type="GO" id="GO:0006777">
    <property type="term" value="P:Mo-molybdopterin cofactor biosynthetic process"/>
    <property type="evidence" value="ECO:0007669"/>
    <property type="project" value="UniProtKB-KW"/>
</dbReference>
<comment type="similarity">
    <text evidence="4">Belongs to the MoaD family.</text>
</comment>
<organism evidence="13 14">
    <name type="scientific">Pseudobacillus wudalianchiensis</name>
    <dbReference type="NCBI Taxonomy" id="1743143"/>
    <lineage>
        <taxon>Bacteria</taxon>
        <taxon>Bacillati</taxon>
        <taxon>Bacillota</taxon>
        <taxon>Bacilli</taxon>
        <taxon>Bacillales</taxon>
        <taxon>Bacillaceae</taxon>
        <taxon>Pseudobacillus</taxon>
    </lineage>
</organism>